<accession>A0A3B7ML02</accession>
<dbReference type="GO" id="GO:0005524">
    <property type="term" value="F:ATP binding"/>
    <property type="evidence" value="ECO:0007669"/>
    <property type="project" value="UniProtKB-UniRule"/>
</dbReference>
<dbReference type="Pfam" id="PF08443">
    <property type="entry name" value="RimK"/>
    <property type="match status" value="1"/>
</dbReference>
<sequence length="320" mass="36830">MVLCITHSNDYYTIDLVQQHLDKMGVPSFRLNVDEFATGYVINYTVQQYCLSGKGQYITDTQINAVWYRKLWDLKMPEDLDPAYRPVFTREYLTFRDLFFNALQRVPWMNPLQADHAVCNDKLQQLRVAYAVGLTIPASIFTNDPAAIRDFFKRCNNQVVMKLHNALSKSMKGDGAFFPTTRLTEADLEQVHLLAYCPMIFQEYIPKAYELRIAYVDGECFTGQIVHAQEAVPTDWRTLSGNPGQWQPYILPAPVQQKISKLMKNLGLVFGAIDMIRHTNGDYVFLEVNPQGEWGMLQKYLHYPIAETIAEKLITHIQNG</sequence>
<dbReference type="RefSeq" id="WP_119050224.1">
    <property type="nucleotide sequence ID" value="NZ_CP032157.1"/>
</dbReference>
<protein>
    <submittedName>
        <fullName evidence="3">ATP-grasp ribosomal peptide maturase</fullName>
    </submittedName>
</protein>
<dbReference type="GO" id="GO:0046872">
    <property type="term" value="F:metal ion binding"/>
    <property type="evidence" value="ECO:0007669"/>
    <property type="project" value="InterPro"/>
</dbReference>
<evidence type="ECO:0000259" key="2">
    <source>
        <dbReference type="PROSITE" id="PS50975"/>
    </source>
</evidence>
<dbReference type="Proteomes" id="UP000263900">
    <property type="component" value="Chromosome"/>
</dbReference>
<organism evidence="3 4">
    <name type="scientific">Paraflavitalea soli</name>
    <dbReference type="NCBI Taxonomy" id="2315862"/>
    <lineage>
        <taxon>Bacteria</taxon>
        <taxon>Pseudomonadati</taxon>
        <taxon>Bacteroidota</taxon>
        <taxon>Chitinophagia</taxon>
        <taxon>Chitinophagales</taxon>
        <taxon>Chitinophagaceae</taxon>
        <taxon>Paraflavitalea</taxon>
    </lineage>
</organism>
<evidence type="ECO:0000256" key="1">
    <source>
        <dbReference type="PROSITE-ProRule" id="PRU00409"/>
    </source>
</evidence>
<dbReference type="GO" id="GO:0005737">
    <property type="term" value="C:cytoplasm"/>
    <property type="evidence" value="ECO:0007669"/>
    <property type="project" value="TreeGrafter"/>
</dbReference>
<dbReference type="Gene3D" id="3.30.470.20">
    <property type="entry name" value="ATP-grasp fold, B domain"/>
    <property type="match status" value="1"/>
</dbReference>
<evidence type="ECO:0000313" key="4">
    <source>
        <dbReference type="Proteomes" id="UP000263900"/>
    </source>
</evidence>
<dbReference type="PANTHER" id="PTHR21621">
    <property type="entry name" value="RIBOSOMAL PROTEIN S6 MODIFICATION PROTEIN"/>
    <property type="match status" value="1"/>
</dbReference>
<evidence type="ECO:0000313" key="3">
    <source>
        <dbReference type="EMBL" id="AXY74337.1"/>
    </source>
</evidence>
<feature type="domain" description="ATP-grasp" evidence="2">
    <location>
        <begin position="126"/>
        <end position="314"/>
    </location>
</feature>
<proteinExistence type="predicted"/>
<dbReference type="InterPro" id="IPR011761">
    <property type="entry name" value="ATP-grasp"/>
</dbReference>
<dbReference type="KEGG" id="pseg:D3H65_10265"/>
<dbReference type="PROSITE" id="PS50975">
    <property type="entry name" value="ATP_GRASP"/>
    <property type="match status" value="1"/>
</dbReference>
<dbReference type="GO" id="GO:0018169">
    <property type="term" value="F:ribosomal S6-glutamic acid ligase activity"/>
    <property type="evidence" value="ECO:0007669"/>
    <property type="project" value="TreeGrafter"/>
</dbReference>
<dbReference type="PANTHER" id="PTHR21621:SF0">
    <property type="entry name" value="BETA-CITRYLGLUTAMATE SYNTHASE B-RELATED"/>
    <property type="match status" value="1"/>
</dbReference>
<dbReference type="InterPro" id="IPR048936">
    <property type="entry name" value="MvdD-like_ATPgrasp"/>
</dbReference>
<keyword evidence="1" id="KW-0547">Nucleotide-binding</keyword>
<keyword evidence="1" id="KW-0067">ATP-binding</keyword>
<keyword evidence="4" id="KW-1185">Reference proteome</keyword>
<reference evidence="3 4" key="1">
    <citation type="submission" date="2018-09" db="EMBL/GenBank/DDBJ databases">
        <title>Genome sequencing of strain 6GH32-13.</title>
        <authorList>
            <person name="Weon H.-Y."/>
            <person name="Heo J."/>
            <person name="Kwon S.-W."/>
        </authorList>
    </citation>
    <scope>NUCLEOTIDE SEQUENCE [LARGE SCALE GENOMIC DNA]</scope>
    <source>
        <strain evidence="3 4">5GH32-13</strain>
    </source>
</reference>
<gene>
    <name evidence="3" type="ORF">D3H65_10265</name>
</gene>
<name>A0A3B7ML02_9BACT</name>
<dbReference type="Pfam" id="PF21068">
    <property type="entry name" value="ATPgraspMvdD"/>
    <property type="match status" value="1"/>
</dbReference>
<dbReference type="SUPFAM" id="SSF56059">
    <property type="entry name" value="Glutathione synthetase ATP-binding domain-like"/>
    <property type="match status" value="1"/>
</dbReference>
<dbReference type="AlphaFoldDB" id="A0A3B7ML02"/>
<dbReference type="OrthoDB" id="583309at2"/>
<dbReference type="GO" id="GO:0009432">
    <property type="term" value="P:SOS response"/>
    <property type="evidence" value="ECO:0007669"/>
    <property type="project" value="TreeGrafter"/>
</dbReference>
<dbReference type="InterPro" id="IPR013651">
    <property type="entry name" value="ATP-grasp_RimK-type"/>
</dbReference>
<dbReference type="EMBL" id="CP032157">
    <property type="protein sequence ID" value="AXY74337.1"/>
    <property type="molecule type" value="Genomic_DNA"/>
</dbReference>